<protein>
    <submittedName>
        <fullName evidence="2">Uncharacterized protein</fullName>
    </submittedName>
</protein>
<evidence type="ECO:0000313" key="2">
    <source>
        <dbReference type="EMBL" id="MPM72853.1"/>
    </source>
</evidence>
<feature type="region of interest" description="Disordered" evidence="1">
    <location>
        <begin position="86"/>
        <end position="166"/>
    </location>
</feature>
<accession>A0A645C8Y2</accession>
<comment type="caution">
    <text evidence="2">The sequence shown here is derived from an EMBL/GenBank/DDBJ whole genome shotgun (WGS) entry which is preliminary data.</text>
</comment>
<name>A0A645C8Y2_9ZZZZ</name>
<feature type="compositionally biased region" description="Low complexity" evidence="1">
    <location>
        <begin position="89"/>
        <end position="115"/>
    </location>
</feature>
<organism evidence="2">
    <name type="scientific">bioreactor metagenome</name>
    <dbReference type="NCBI Taxonomy" id="1076179"/>
    <lineage>
        <taxon>unclassified sequences</taxon>
        <taxon>metagenomes</taxon>
        <taxon>ecological metagenomes</taxon>
    </lineage>
</organism>
<reference evidence="2" key="1">
    <citation type="submission" date="2019-08" db="EMBL/GenBank/DDBJ databases">
        <authorList>
            <person name="Kucharzyk K."/>
            <person name="Murdoch R.W."/>
            <person name="Higgins S."/>
            <person name="Loffler F."/>
        </authorList>
    </citation>
    <scope>NUCLEOTIDE SEQUENCE</scope>
</reference>
<sequence length="166" mass="17668">MYEYPRFPCAVAELHELSAERAVELLTVRAERLEAEHALLIGALAYVADRGLPERFTLDLDYQATLLLAETRWLRTLAGRIVDGSVSWGAAAPPRGPGALPERPLSSSPYYDPSLYGPPEPSGYGPPETPAPAPPDNPAPGAPAPETPVPAYATAASTPSDPEEQP</sequence>
<gene>
    <name evidence="2" type="ORF">SDC9_119829</name>
</gene>
<proteinExistence type="predicted"/>
<dbReference type="AlphaFoldDB" id="A0A645C8Y2"/>
<evidence type="ECO:0000256" key="1">
    <source>
        <dbReference type="SAM" id="MobiDB-lite"/>
    </source>
</evidence>
<feature type="compositionally biased region" description="Pro residues" evidence="1">
    <location>
        <begin position="127"/>
        <end position="148"/>
    </location>
</feature>
<dbReference type="EMBL" id="VSSQ01025000">
    <property type="protein sequence ID" value="MPM72853.1"/>
    <property type="molecule type" value="Genomic_DNA"/>
</dbReference>